<evidence type="ECO:0008006" key="3">
    <source>
        <dbReference type="Google" id="ProtNLM"/>
    </source>
</evidence>
<gene>
    <name evidence="1" type="ORF">SEML1_0744</name>
</gene>
<proteinExistence type="predicted"/>
<reference evidence="1 2" key="1">
    <citation type="journal article" date="2023" name="Cell">
        <title>Genetic manipulation of Patescibacteria provides mechanistic insights into microbial dark matter and the epibiotic lifestyle.</title>
        <authorList>
            <person name="Wang Y."/>
            <person name="Gallagher L.A."/>
            <person name="Andrade P.A."/>
            <person name="Liu A."/>
            <person name="Humphreys I.R."/>
            <person name="Turkarslan S."/>
            <person name="Cutler K.J."/>
            <person name="Arrieta-Ortiz M.L."/>
            <person name="Li Y."/>
            <person name="Radey M.C."/>
            <person name="McLean J.S."/>
            <person name="Cong Q."/>
            <person name="Baker D."/>
            <person name="Baliga N.S."/>
            <person name="Peterson S.B."/>
            <person name="Mougous J.D."/>
        </authorList>
    </citation>
    <scope>NUCLEOTIDE SEQUENCE [LARGE SCALE GENOMIC DNA]</scope>
    <source>
        <strain evidence="1 2">ML1</strain>
    </source>
</reference>
<protein>
    <recommendedName>
        <fullName evidence="3">DUF1653 domain-containing protein</fullName>
    </recommendedName>
</protein>
<evidence type="ECO:0000313" key="1">
    <source>
        <dbReference type="EMBL" id="WIO46342.1"/>
    </source>
</evidence>
<accession>A0ABY8WX82</accession>
<dbReference type="RefSeq" id="WP_376753872.1">
    <property type="nucleotide sequence ID" value="NZ_CP124550.1"/>
</dbReference>
<dbReference type="EMBL" id="CP124550">
    <property type="protein sequence ID" value="WIO46342.1"/>
    <property type="molecule type" value="Genomic_DNA"/>
</dbReference>
<organism evidence="1 2">
    <name type="scientific">Candidatus Southlakia epibionticum</name>
    <dbReference type="NCBI Taxonomy" id="3043284"/>
    <lineage>
        <taxon>Bacteria</taxon>
        <taxon>Candidatus Saccharimonadota</taxon>
        <taxon>Candidatus Saccharimonadia</taxon>
        <taxon>Candidatus Saccharimonadales</taxon>
        <taxon>Candidatus Saccharimonadaceae</taxon>
        <taxon>Candidatus Southlakia</taxon>
    </lineage>
</organism>
<keyword evidence="2" id="KW-1185">Reference proteome</keyword>
<sequence>MAYQHTNSKGVTYYLHKTESVLRGGKHQIIYFFAKVAKNKKGTPCDLPEDRFVKENPRNGFLTVSKKKDDDSNKAE</sequence>
<dbReference type="Proteomes" id="UP001177295">
    <property type="component" value="Chromosome"/>
</dbReference>
<name>A0ABY8WX82_9BACT</name>
<evidence type="ECO:0000313" key="2">
    <source>
        <dbReference type="Proteomes" id="UP001177295"/>
    </source>
</evidence>